<evidence type="ECO:0000313" key="1">
    <source>
        <dbReference type="EMBL" id="KAL0290962.1"/>
    </source>
</evidence>
<reference evidence="1" key="1">
    <citation type="submission" date="2020-06" db="EMBL/GenBank/DDBJ databases">
        <authorList>
            <person name="Li T."/>
            <person name="Hu X."/>
            <person name="Zhang T."/>
            <person name="Song X."/>
            <person name="Zhang H."/>
            <person name="Dai N."/>
            <person name="Sheng W."/>
            <person name="Hou X."/>
            <person name="Wei L."/>
        </authorList>
    </citation>
    <scope>NUCLEOTIDE SEQUENCE</scope>
    <source>
        <strain evidence="1">G01</strain>
        <tissue evidence="1">Leaf</tissue>
    </source>
</reference>
<protein>
    <submittedName>
        <fullName evidence="1">Uncharacterized protein</fullName>
    </submittedName>
</protein>
<sequence>MRPERFSKHQLCRYVRRKVMLGMKCASRSMDFTRKTMKGLQEEGRISTVLLRNISYR</sequence>
<dbReference type="EMBL" id="JACGWK010001330">
    <property type="protein sequence ID" value="KAL0290962.1"/>
    <property type="molecule type" value="Genomic_DNA"/>
</dbReference>
<accession>A0AAW2JA17</accession>
<proteinExistence type="predicted"/>
<name>A0AAW2JA17_9LAMI</name>
<dbReference type="AlphaFoldDB" id="A0AAW2JA17"/>
<reference evidence="1" key="2">
    <citation type="journal article" date="2024" name="Plant">
        <title>Genomic evolution and insights into agronomic trait innovations of Sesamum species.</title>
        <authorList>
            <person name="Miao H."/>
            <person name="Wang L."/>
            <person name="Qu L."/>
            <person name="Liu H."/>
            <person name="Sun Y."/>
            <person name="Le M."/>
            <person name="Wang Q."/>
            <person name="Wei S."/>
            <person name="Zheng Y."/>
            <person name="Lin W."/>
            <person name="Duan Y."/>
            <person name="Cao H."/>
            <person name="Xiong S."/>
            <person name="Wang X."/>
            <person name="Wei L."/>
            <person name="Li C."/>
            <person name="Ma Q."/>
            <person name="Ju M."/>
            <person name="Zhao R."/>
            <person name="Li G."/>
            <person name="Mu C."/>
            <person name="Tian Q."/>
            <person name="Mei H."/>
            <person name="Zhang T."/>
            <person name="Gao T."/>
            <person name="Zhang H."/>
        </authorList>
    </citation>
    <scope>NUCLEOTIDE SEQUENCE</scope>
    <source>
        <strain evidence="1">G01</strain>
    </source>
</reference>
<organism evidence="1">
    <name type="scientific">Sesamum angustifolium</name>
    <dbReference type="NCBI Taxonomy" id="2727405"/>
    <lineage>
        <taxon>Eukaryota</taxon>
        <taxon>Viridiplantae</taxon>
        <taxon>Streptophyta</taxon>
        <taxon>Embryophyta</taxon>
        <taxon>Tracheophyta</taxon>
        <taxon>Spermatophyta</taxon>
        <taxon>Magnoliopsida</taxon>
        <taxon>eudicotyledons</taxon>
        <taxon>Gunneridae</taxon>
        <taxon>Pentapetalae</taxon>
        <taxon>asterids</taxon>
        <taxon>lamiids</taxon>
        <taxon>Lamiales</taxon>
        <taxon>Pedaliaceae</taxon>
        <taxon>Sesamum</taxon>
    </lineage>
</organism>
<comment type="caution">
    <text evidence="1">The sequence shown here is derived from an EMBL/GenBank/DDBJ whole genome shotgun (WGS) entry which is preliminary data.</text>
</comment>
<gene>
    <name evidence="1" type="ORF">Sangu_2551300</name>
</gene>